<dbReference type="AlphaFoldDB" id="A0A914NYY3"/>
<evidence type="ECO:0000313" key="4">
    <source>
        <dbReference type="WBParaSite" id="PDA_v2.g10681.t1"/>
    </source>
</evidence>
<evidence type="ECO:0000256" key="2">
    <source>
        <dbReference type="SAM" id="SignalP"/>
    </source>
</evidence>
<accession>A0A914NYY3</accession>
<feature type="signal peptide" evidence="2">
    <location>
        <begin position="1"/>
        <end position="21"/>
    </location>
</feature>
<protein>
    <submittedName>
        <fullName evidence="4">Uncharacterized protein</fullName>
    </submittedName>
</protein>
<dbReference type="WBParaSite" id="PDA_v2.g10681.t1">
    <property type="protein sequence ID" value="PDA_v2.g10681.t1"/>
    <property type="gene ID" value="PDA_v2.g10681"/>
</dbReference>
<evidence type="ECO:0000256" key="1">
    <source>
        <dbReference type="SAM" id="MobiDB-lite"/>
    </source>
</evidence>
<reference evidence="4" key="1">
    <citation type="submission" date="2022-11" db="UniProtKB">
        <authorList>
            <consortium name="WormBaseParasite"/>
        </authorList>
    </citation>
    <scope>IDENTIFICATION</scope>
</reference>
<sequence>MKSSQIFVFIFIGFLVALIHGAPTTEGVTDVVSTVAATQAVEATTAGSSNTDVPTGESGTTDGSVTQASGGTNPPQSTVPGSTGAPPTTAASCPSYDIIAVKDSGTPAFAVNIPPGLECTYYARSTSFTESILIQGPVVATGNGGKLQIFGDDGNSLYE</sequence>
<keyword evidence="3" id="KW-1185">Reference proteome</keyword>
<evidence type="ECO:0000313" key="3">
    <source>
        <dbReference type="Proteomes" id="UP000887578"/>
    </source>
</evidence>
<organism evidence="3 4">
    <name type="scientific">Panagrolaimus davidi</name>
    <dbReference type="NCBI Taxonomy" id="227884"/>
    <lineage>
        <taxon>Eukaryota</taxon>
        <taxon>Metazoa</taxon>
        <taxon>Ecdysozoa</taxon>
        <taxon>Nematoda</taxon>
        <taxon>Chromadorea</taxon>
        <taxon>Rhabditida</taxon>
        <taxon>Tylenchina</taxon>
        <taxon>Panagrolaimomorpha</taxon>
        <taxon>Panagrolaimoidea</taxon>
        <taxon>Panagrolaimidae</taxon>
        <taxon>Panagrolaimus</taxon>
    </lineage>
</organism>
<feature type="region of interest" description="Disordered" evidence="1">
    <location>
        <begin position="43"/>
        <end position="89"/>
    </location>
</feature>
<feature type="chain" id="PRO_5037709800" evidence="2">
    <location>
        <begin position="22"/>
        <end position="159"/>
    </location>
</feature>
<feature type="compositionally biased region" description="Polar residues" evidence="1">
    <location>
        <begin position="47"/>
        <end position="89"/>
    </location>
</feature>
<proteinExistence type="predicted"/>
<name>A0A914NYY3_9BILA</name>
<dbReference type="Proteomes" id="UP000887578">
    <property type="component" value="Unplaced"/>
</dbReference>
<keyword evidence="2" id="KW-0732">Signal</keyword>